<keyword evidence="7" id="KW-1185">Reference proteome</keyword>
<comment type="similarity">
    <text evidence="1">Belongs to the DNAI7 family.</text>
</comment>
<dbReference type="GO" id="GO:0048487">
    <property type="term" value="F:beta-tubulin binding"/>
    <property type="evidence" value="ECO:0007669"/>
    <property type="project" value="TreeGrafter"/>
</dbReference>
<dbReference type="GO" id="GO:0008017">
    <property type="term" value="F:microtubule binding"/>
    <property type="evidence" value="ECO:0007669"/>
    <property type="project" value="TreeGrafter"/>
</dbReference>
<evidence type="ECO:0000256" key="3">
    <source>
        <dbReference type="SAM" id="MobiDB-lite"/>
    </source>
</evidence>
<dbReference type="EMBL" id="JANEYG010000041">
    <property type="protein sequence ID" value="KAJ8916609.1"/>
    <property type="molecule type" value="Genomic_DNA"/>
</dbReference>
<dbReference type="Pfam" id="PF15927">
    <property type="entry name" value="Casc1_N"/>
    <property type="match status" value="1"/>
</dbReference>
<comment type="caution">
    <text evidence="6">The sequence shown here is derived from an EMBL/GenBank/DDBJ whole genome shotgun (WGS) entry which is preliminary data.</text>
</comment>
<feature type="coiled-coil region" evidence="2">
    <location>
        <begin position="75"/>
        <end position="145"/>
    </location>
</feature>
<name>A0AAV8VR34_9CUCU</name>
<evidence type="ECO:0000313" key="7">
    <source>
        <dbReference type="Proteomes" id="UP001159042"/>
    </source>
</evidence>
<feature type="region of interest" description="Disordered" evidence="3">
    <location>
        <begin position="1"/>
        <end position="32"/>
    </location>
</feature>
<proteinExistence type="inferred from homology"/>
<dbReference type="InterPro" id="IPR031826">
    <property type="entry name" value="IC97/Casc1_N"/>
</dbReference>
<accession>A0AAV8VR34</accession>
<dbReference type="Proteomes" id="UP001159042">
    <property type="component" value="Unassembled WGS sequence"/>
</dbReference>
<evidence type="ECO:0008006" key="8">
    <source>
        <dbReference type="Google" id="ProtNLM"/>
    </source>
</evidence>
<feature type="compositionally biased region" description="Pro residues" evidence="3">
    <location>
        <begin position="14"/>
        <end position="27"/>
    </location>
</feature>
<dbReference type="InterPro" id="IPR023247">
    <property type="entry name" value="IC97/Dnai7-like"/>
</dbReference>
<dbReference type="GO" id="GO:0005930">
    <property type="term" value="C:axoneme"/>
    <property type="evidence" value="ECO:0007669"/>
    <property type="project" value="TreeGrafter"/>
</dbReference>
<evidence type="ECO:0000259" key="4">
    <source>
        <dbReference type="Pfam" id="PF12366"/>
    </source>
</evidence>
<dbReference type="InterPro" id="IPR022110">
    <property type="entry name" value="CASC1_C"/>
</dbReference>
<feature type="domain" description="IC97/Casc1 N-terminal" evidence="5">
    <location>
        <begin position="85"/>
        <end position="286"/>
    </location>
</feature>
<evidence type="ECO:0000256" key="2">
    <source>
        <dbReference type="SAM" id="Coils"/>
    </source>
</evidence>
<evidence type="ECO:0000256" key="1">
    <source>
        <dbReference type="ARBA" id="ARBA00024332"/>
    </source>
</evidence>
<dbReference type="PANTHER" id="PTHR20929:SF11">
    <property type="entry name" value="DYNEIN AXONEMAL INTERMEDIATE CHAIN 7"/>
    <property type="match status" value="1"/>
</dbReference>
<gene>
    <name evidence="6" type="ORF">NQ315_000254</name>
</gene>
<dbReference type="Pfam" id="PF12366">
    <property type="entry name" value="Casc1_C"/>
    <property type="match status" value="1"/>
</dbReference>
<evidence type="ECO:0000259" key="5">
    <source>
        <dbReference type="Pfam" id="PF15927"/>
    </source>
</evidence>
<dbReference type="PANTHER" id="PTHR20929">
    <property type="entry name" value="LUNG ADENOMA SUSCEPTIBILITY 1-RELATED"/>
    <property type="match status" value="1"/>
</dbReference>
<evidence type="ECO:0000313" key="6">
    <source>
        <dbReference type="EMBL" id="KAJ8916609.1"/>
    </source>
</evidence>
<feature type="compositionally biased region" description="Basic and acidic residues" evidence="3">
    <location>
        <begin position="366"/>
        <end position="377"/>
    </location>
</feature>
<keyword evidence="2" id="KW-0175">Coiled coil</keyword>
<dbReference type="PRINTS" id="PR02043">
    <property type="entry name" value="CANCERSCCP1"/>
</dbReference>
<protein>
    <recommendedName>
        <fullName evidence="8">Axonemal 84 kDa protein</fullName>
    </recommendedName>
</protein>
<organism evidence="6 7">
    <name type="scientific">Exocentrus adspersus</name>
    <dbReference type="NCBI Taxonomy" id="1586481"/>
    <lineage>
        <taxon>Eukaryota</taxon>
        <taxon>Metazoa</taxon>
        <taxon>Ecdysozoa</taxon>
        <taxon>Arthropoda</taxon>
        <taxon>Hexapoda</taxon>
        <taxon>Insecta</taxon>
        <taxon>Pterygota</taxon>
        <taxon>Neoptera</taxon>
        <taxon>Endopterygota</taxon>
        <taxon>Coleoptera</taxon>
        <taxon>Polyphaga</taxon>
        <taxon>Cucujiformia</taxon>
        <taxon>Chrysomeloidea</taxon>
        <taxon>Cerambycidae</taxon>
        <taxon>Lamiinae</taxon>
        <taxon>Acanthocinini</taxon>
        <taxon>Exocentrus</taxon>
    </lineage>
</organism>
<sequence length="804" mass="93636">MEKAAKKPAETPLEPLPPPPPTQPEPEPATDDVMAEILKMKAAAEAVSALYPILIQSVLFQPPKKKKPKKVKITAEMAEKMRIEAELEAARLAELEKKRLEEERKAAIEKERREIAEQKLRLEQLTKTDTRLRDMENAYRKLTAEEKELAEWEFYIACGRLPNPSLCDQMNTYLHLWEKELDLTTMQEASERTADVVKLLEDLQDLLDTAPEVETRTVENWKWVRQLFRDHQWESLEVATYRLLRNIEKNMHRIDIPTADFDYQDDNFSLSIWLRVQLPVHLPNPRRPPKSRIEVDFANVKMQVLFPVSIDCDCMAIRAMYLKYDHLSDLCQNFYMPQVSPMATISLLESTNKEWRTKLKYKYQNRERKPETLKPDGAEEAAPQPEQENHADNFASDEEIPQVPYKKLEPTASETAIQLEETFYAQEKERLEVKVADHVLNLRRFSVLGGVFSLNLLHQPPQPQYFVTMDVQMTRLFLPKKLEHVNFSVIYKPPPPVPPGVRRLPEEIEEEMKQQEEEMDKLMLITLTWPSHVIFLELPIVCYWDERKRVWTKRNIHDLKHNEEKGILTFRTGMFGTYGLATIRYVNLPYQAWELKPEEDGSVTFQITAAILMLEFNVKGGLVCLSQLQNSPNRALTEIIGEYFKLYKLKRKMKEAGIDVFPKPDAFCYIEGACEKQWPMERHLYYNMAQVGLCFNFAWSRWNLTAGKRNIVMQMREYVPGKSKQKNHSMVLVTPLKAALVECTEVSQVFCEDDVEGLKFSADLYHLIKATSSITVRKKAQATLWEDVYALYELLVSVRVLSFS</sequence>
<feature type="domain" description="CASC1 C-terminal" evidence="4">
    <location>
        <begin position="550"/>
        <end position="760"/>
    </location>
</feature>
<reference evidence="6 7" key="1">
    <citation type="journal article" date="2023" name="Insect Mol. Biol.">
        <title>Genome sequencing provides insights into the evolution of gene families encoding plant cell wall-degrading enzymes in longhorned beetles.</title>
        <authorList>
            <person name="Shin N.R."/>
            <person name="Okamura Y."/>
            <person name="Kirsch R."/>
            <person name="Pauchet Y."/>
        </authorList>
    </citation>
    <scope>NUCLEOTIDE SEQUENCE [LARGE SCALE GENOMIC DNA]</scope>
    <source>
        <strain evidence="6">EAD_L_NR</strain>
    </source>
</reference>
<feature type="region of interest" description="Disordered" evidence="3">
    <location>
        <begin position="366"/>
        <end position="396"/>
    </location>
</feature>
<dbReference type="AlphaFoldDB" id="A0AAV8VR34"/>